<keyword evidence="2" id="KW-1185">Reference proteome</keyword>
<dbReference type="OrthoDB" id="6702794at2759"/>
<dbReference type="HOGENOM" id="CLU_1995548_0_0_1"/>
<organism evidence="1 2">
    <name type="scientific">Tribolium castaneum</name>
    <name type="common">Red flour beetle</name>
    <dbReference type="NCBI Taxonomy" id="7070"/>
    <lineage>
        <taxon>Eukaryota</taxon>
        <taxon>Metazoa</taxon>
        <taxon>Ecdysozoa</taxon>
        <taxon>Arthropoda</taxon>
        <taxon>Hexapoda</taxon>
        <taxon>Insecta</taxon>
        <taxon>Pterygota</taxon>
        <taxon>Neoptera</taxon>
        <taxon>Endopterygota</taxon>
        <taxon>Coleoptera</taxon>
        <taxon>Polyphaga</taxon>
        <taxon>Cucujiformia</taxon>
        <taxon>Tenebrionidae</taxon>
        <taxon>Tenebrionidae incertae sedis</taxon>
        <taxon>Tribolium</taxon>
    </lineage>
</organism>
<dbReference type="KEGG" id="tca:100142600"/>
<accession>D2A400</accession>
<dbReference type="EMBL" id="KQ971348">
    <property type="protein sequence ID" value="EFA04860.1"/>
    <property type="molecule type" value="Genomic_DNA"/>
</dbReference>
<dbReference type="Proteomes" id="UP000007266">
    <property type="component" value="Linkage group 6"/>
</dbReference>
<dbReference type="InParanoid" id="D2A400"/>
<proteinExistence type="predicted"/>
<gene>
    <name evidence="1" type="primary">GLEAN_14914</name>
    <name evidence="1" type="ORF">TcasGA2_TC014914</name>
</gene>
<reference evidence="1 2" key="1">
    <citation type="journal article" date="2008" name="Nature">
        <title>The genome of the model beetle and pest Tribolium castaneum.</title>
        <authorList>
            <consortium name="Tribolium Genome Sequencing Consortium"/>
            <person name="Richards S."/>
            <person name="Gibbs R.A."/>
            <person name="Weinstock G.M."/>
            <person name="Brown S.J."/>
            <person name="Denell R."/>
            <person name="Beeman R.W."/>
            <person name="Gibbs R."/>
            <person name="Beeman R.W."/>
            <person name="Brown S.J."/>
            <person name="Bucher G."/>
            <person name="Friedrich M."/>
            <person name="Grimmelikhuijzen C.J."/>
            <person name="Klingler M."/>
            <person name="Lorenzen M."/>
            <person name="Richards S."/>
            <person name="Roth S."/>
            <person name="Schroder R."/>
            <person name="Tautz D."/>
            <person name="Zdobnov E.M."/>
            <person name="Muzny D."/>
            <person name="Gibbs R.A."/>
            <person name="Weinstock G.M."/>
            <person name="Attaway T."/>
            <person name="Bell S."/>
            <person name="Buhay C.J."/>
            <person name="Chandrabose M.N."/>
            <person name="Chavez D."/>
            <person name="Clerk-Blankenburg K.P."/>
            <person name="Cree A."/>
            <person name="Dao M."/>
            <person name="Davis C."/>
            <person name="Chacko J."/>
            <person name="Dinh H."/>
            <person name="Dugan-Rocha S."/>
            <person name="Fowler G."/>
            <person name="Garner T.T."/>
            <person name="Garnes J."/>
            <person name="Gnirke A."/>
            <person name="Hawes A."/>
            <person name="Hernandez J."/>
            <person name="Hines S."/>
            <person name="Holder M."/>
            <person name="Hume J."/>
            <person name="Jhangiani S.N."/>
            <person name="Joshi V."/>
            <person name="Khan Z.M."/>
            <person name="Jackson L."/>
            <person name="Kovar C."/>
            <person name="Kowis A."/>
            <person name="Lee S."/>
            <person name="Lewis L.R."/>
            <person name="Margolis J."/>
            <person name="Morgan M."/>
            <person name="Nazareth L.V."/>
            <person name="Nguyen N."/>
            <person name="Okwuonu G."/>
            <person name="Parker D."/>
            <person name="Richards S."/>
            <person name="Ruiz S.J."/>
            <person name="Santibanez J."/>
            <person name="Savard J."/>
            <person name="Scherer S.E."/>
            <person name="Schneider B."/>
            <person name="Sodergren E."/>
            <person name="Tautz D."/>
            <person name="Vattahil S."/>
            <person name="Villasana D."/>
            <person name="White C.S."/>
            <person name="Wright R."/>
            <person name="Park Y."/>
            <person name="Beeman R.W."/>
            <person name="Lord J."/>
            <person name="Oppert B."/>
            <person name="Lorenzen M."/>
            <person name="Brown S."/>
            <person name="Wang L."/>
            <person name="Savard J."/>
            <person name="Tautz D."/>
            <person name="Richards S."/>
            <person name="Weinstock G."/>
            <person name="Gibbs R.A."/>
            <person name="Liu Y."/>
            <person name="Worley K."/>
            <person name="Weinstock G."/>
            <person name="Elsik C.G."/>
            <person name="Reese J.T."/>
            <person name="Elhaik E."/>
            <person name="Landan G."/>
            <person name="Graur D."/>
            <person name="Arensburger P."/>
            <person name="Atkinson P."/>
            <person name="Beeman R.W."/>
            <person name="Beidler J."/>
            <person name="Brown S.J."/>
            <person name="Demuth J.P."/>
            <person name="Drury D.W."/>
            <person name="Du Y.Z."/>
            <person name="Fujiwara H."/>
            <person name="Lorenzen M."/>
            <person name="Maselli V."/>
            <person name="Osanai M."/>
            <person name="Park Y."/>
            <person name="Robertson H.M."/>
            <person name="Tu Z."/>
            <person name="Wang J.J."/>
            <person name="Wang S."/>
            <person name="Richards S."/>
            <person name="Song H."/>
            <person name="Zhang L."/>
            <person name="Sodergren E."/>
            <person name="Werner D."/>
            <person name="Stanke M."/>
            <person name="Morgenstern B."/>
            <person name="Solovyev V."/>
            <person name="Kosarev P."/>
            <person name="Brown G."/>
            <person name="Chen H.C."/>
            <person name="Ermolaeva O."/>
            <person name="Hlavina W."/>
            <person name="Kapustin Y."/>
            <person name="Kiryutin B."/>
            <person name="Kitts P."/>
            <person name="Maglott D."/>
            <person name="Pruitt K."/>
            <person name="Sapojnikov V."/>
            <person name="Souvorov A."/>
            <person name="Mackey A.J."/>
            <person name="Waterhouse R.M."/>
            <person name="Wyder S."/>
            <person name="Zdobnov E.M."/>
            <person name="Zdobnov E.M."/>
            <person name="Wyder S."/>
            <person name="Kriventseva E.V."/>
            <person name="Kadowaki T."/>
            <person name="Bork P."/>
            <person name="Aranda M."/>
            <person name="Bao R."/>
            <person name="Beermann A."/>
            <person name="Berns N."/>
            <person name="Bolognesi R."/>
            <person name="Bonneton F."/>
            <person name="Bopp D."/>
            <person name="Brown S.J."/>
            <person name="Bucher G."/>
            <person name="Butts T."/>
            <person name="Chaumot A."/>
            <person name="Denell R.E."/>
            <person name="Ferrier D.E."/>
            <person name="Friedrich M."/>
            <person name="Gordon C.M."/>
            <person name="Jindra M."/>
            <person name="Klingler M."/>
            <person name="Lan Q."/>
            <person name="Lattorff H.M."/>
            <person name="Laudet V."/>
            <person name="von Levetsow C."/>
            <person name="Liu Z."/>
            <person name="Lutz R."/>
            <person name="Lynch J.A."/>
            <person name="da Fonseca R.N."/>
            <person name="Posnien N."/>
            <person name="Reuter R."/>
            <person name="Roth S."/>
            <person name="Savard J."/>
            <person name="Schinko J.B."/>
            <person name="Schmitt C."/>
            <person name="Schoppmeier M."/>
            <person name="Schroder R."/>
            <person name="Shippy T.D."/>
            <person name="Simonnet F."/>
            <person name="Marques-Souza H."/>
            <person name="Tautz D."/>
            <person name="Tomoyasu Y."/>
            <person name="Trauner J."/>
            <person name="Van der Zee M."/>
            <person name="Vervoort M."/>
            <person name="Wittkopp N."/>
            <person name="Wimmer E.A."/>
            <person name="Yang X."/>
            <person name="Jones A.K."/>
            <person name="Sattelle D.B."/>
            <person name="Ebert P.R."/>
            <person name="Nelson D."/>
            <person name="Scott J.G."/>
            <person name="Beeman R.W."/>
            <person name="Muthukrishnan S."/>
            <person name="Kramer K.J."/>
            <person name="Arakane Y."/>
            <person name="Beeman R.W."/>
            <person name="Zhu Q."/>
            <person name="Hogenkamp D."/>
            <person name="Dixit R."/>
            <person name="Oppert B."/>
            <person name="Jiang H."/>
            <person name="Zou Z."/>
            <person name="Marshall J."/>
            <person name="Elpidina E."/>
            <person name="Vinokurov K."/>
            <person name="Oppert C."/>
            <person name="Zou Z."/>
            <person name="Evans J."/>
            <person name="Lu Z."/>
            <person name="Zhao P."/>
            <person name="Sumathipala N."/>
            <person name="Altincicek B."/>
            <person name="Vilcinskas A."/>
            <person name="Williams M."/>
            <person name="Hultmark D."/>
            <person name="Hetru C."/>
            <person name="Jiang H."/>
            <person name="Grimmelikhuijzen C.J."/>
            <person name="Hauser F."/>
            <person name="Cazzamali G."/>
            <person name="Williamson M."/>
            <person name="Park Y."/>
            <person name="Li B."/>
            <person name="Tanaka Y."/>
            <person name="Predel R."/>
            <person name="Neupert S."/>
            <person name="Schachtner J."/>
            <person name="Verleyen P."/>
            <person name="Raible F."/>
            <person name="Bork P."/>
            <person name="Friedrich M."/>
            <person name="Walden K.K."/>
            <person name="Robertson H.M."/>
            <person name="Angeli S."/>
            <person name="Foret S."/>
            <person name="Bucher G."/>
            <person name="Schuetz S."/>
            <person name="Maleszka R."/>
            <person name="Wimmer E.A."/>
            <person name="Beeman R.W."/>
            <person name="Lorenzen M."/>
            <person name="Tomoyasu Y."/>
            <person name="Miller S.C."/>
            <person name="Grossmann D."/>
            <person name="Bucher G."/>
        </authorList>
    </citation>
    <scope>NUCLEOTIDE SEQUENCE [LARGE SCALE GENOMIC DNA]</scope>
    <source>
        <strain evidence="1 2">Georgia GA2</strain>
    </source>
</reference>
<sequence length="127" mass="14303">MPSQETHLKVTNLTKTDIIATVVSGTNPSDWENKLGPAGNFQGVVIPAGKSEERREEVNRFASNCRFTMKLMFADQTQDEYTINQKFAIGKAQPGFSHSGDHIVNYNQGDKYIIITIYDQAKFQEED</sequence>
<dbReference type="PhylomeDB" id="D2A400"/>
<name>D2A400_TRICA</name>
<reference evidence="1 2" key="2">
    <citation type="journal article" date="2010" name="Nucleic Acids Res.">
        <title>BeetleBase in 2010: revisions to provide comprehensive genomic information for Tribolium castaneum.</title>
        <authorList>
            <person name="Kim H.S."/>
            <person name="Murphy T."/>
            <person name="Xia J."/>
            <person name="Caragea D."/>
            <person name="Park Y."/>
            <person name="Beeman R.W."/>
            <person name="Lorenzen M.D."/>
            <person name="Butcher S."/>
            <person name="Manak J.R."/>
            <person name="Brown S.J."/>
        </authorList>
    </citation>
    <scope>GENOME REANNOTATION</scope>
    <source>
        <strain evidence="1 2">Georgia GA2</strain>
    </source>
</reference>
<protein>
    <submittedName>
        <fullName evidence="1">Uncharacterized protein</fullName>
    </submittedName>
</protein>
<evidence type="ECO:0000313" key="2">
    <source>
        <dbReference type="Proteomes" id="UP000007266"/>
    </source>
</evidence>
<dbReference type="AlphaFoldDB" id="D2A400"/>
<evidence type="ECO:0000313" key="1">
    <source>
        <dbReference type="EMBL" id="EFA04860.1"/>
    </source>
</evidence>